<feature type="signal peptide" evidence="3">
    <location>
        <begin position="1"/>
        <end position="28"/>
    </location>
</feature>
<dbReference type="GO" id="GO:0016798">
    <property type="term" value="F:hydrolase activity, acting on glycosyl bonds"/>
    <property type="evidence" value="ECO:0007669"/>
    <property type="project" value="UniProtKB-KW"/>
</dbReference>
<dbReference type="PANTHER" id="PTHR37423:SF5">
    <property type="entry name" value="SOLUBLE LYTIC MUREIN TRANSGLYCOSYLASE"/>
    <property type="match status" value="1"/>
</dbReference>
<sequence length="666" mass="76129">MRFSKILWPVALSASVFVGSTAVTSAQAATASTTKTTAKTATAKPDPRQIERQKYAQAQKALNAKSMTEYRSLLKQLQHYPLLPYLEYQELTPRLINLPKQDVDTFFARYPDSFLSERLTHRWLRTLAQRERWSDYLKYYDNRLTDPELACLHLRARLATGDKTALNDVAPRWNIEQAQSKACDPVFAEWKKAGLMTPELIWERHLKAVIAADKGLTSYLTNLLPAVDRPMAALLQQVDANPRLLKQTGKFSKQSPKMKTVILHGLEKLARTNAKEALALWHTYDAQQLFDDNDRVNLKYHIALRLLYQDHEVDAEKLVASTPNLTRVDLLEWLLRESLRKQDWERVNEWLARLPEDARKTERWRYWQARTMEELEIKEINGETPASIYSSVAPARSFYGFLAADKTGVNYHLLDRPMTFTSEQIAEVENAQGILRAREFFARGELGAANREFFHTTRRMPLEKMVIAGRLAEKLGWYRNGIQVMADAQYWDDLQVRFPIVYKEHVAKAAKQTSVNPLFIFAVTRQESAFVHDAKSTAGAVGLMQLLPATAKQTAQKNGLSFTLQDLVTPEKNIALGSRYLDHLLGVFDGNRILAAAAYNAGPTRVKKWLNKDKGAQLPYDVWIETIPYKETRGYVQNILSFSVIYAYRLGQETNFVTPAEASRQL</sequence>
<keyword evidence="6" id="KW-0378">Hydrolase</keyword>
<dbReference type="InterPro" id="IPR023346">
    <property type="entry name" value="Lysozyme-like_dom_sf"/>
</dbReference>
<keyword evidence="7" id="KW-1185">Reference proteome</keyword>
<dbReference type="InterPro" id="IPR008939">
    <property type="entry name" value="Lytic_TGlycosylase_superhlx_U"/>
</dbReference>
<dbReference type="PANTHER" id="PTHR37423">
    <property type="entry name" value="SOLUBLE LYTIC MUREIN TRANSGLYCOSYLASE-RELATED"/>
    <property type="match status" value="1"/>
</dbReference>
<dbReference type="Pfam" id="PF01464">
    <property type="entry name" value="SLT"/>
    <property type="match status" value="1"/>
</dbReference>
<dbReference type="SUPFAM" id="SSF48435">
    <property type="entry name" value="Bacterial muramidases"/>
    <property type="match status" value="1"/>
</dbReference>
<gene>
    <name evidence="6" type="ORF">J2X05_001580</name>
</gene>
<dbReference type="CDD" id="cd13401">
    <property type="entry name" value="Slt70-like"/>
    <property type="match status" value="1"/>
</dbReference>
<evidence type="ECO:0000256" key="2">
    <source>
        <dbReference type="ARBA" id="ARBA00022729"/>
    </source>
</evidence>
<reference evidence="6 7" key="1">
    <citation type="submission" date="2023-07" db="EMBL/GenBank/DDBJ databases">
        <title>Sorghum-associated microbial communities from plants grown in Nebraska, USA.</title>
        <authorList>
            <person name="Schachtman D."/>
        </authorList>
    </citation>
    <scope>NUCLEOTIDE SEQUENCE [LARGE SCALE GENOMIC DNA]</scope>
    <source>
        <strain evidence="6 7">BE190</strain>
    </source>
</reference>
<feature type="chain" id="PRO_5045410273" evidence="3">
    <location>
        <begin position="29"/>
        <end position="666"/>
    </location>
</feature>
<comment type="similarity">
    <text evidence="1">Belongs to the transglycosylase Slt family.</text>
</comment>
<dbReference type="RefSeq" id="WP_310070892.1">
    <property type="nucleotide sequence ID" value="NZ_JAVDVX010000002.1"/>
</dbReference>
<dbReference type="InterPro" id="IPR012289">
    <property type="entry name" value="Lytic_TGlycosylase_superhlx_L"/>
</dbReference>
<dbReference type="SUPFAM" id="SSF53955">
    <property type="entry name" value="Lysozyme-like"/>
    <property type="match status" value="1"/>
</dbReference>
<evidence type="ECO:0000313" key="6">
    <source>
        <dbReference type="EMBL" id="MDR7089574.1"/>
    </source>
</evidence>
<dbReference type="Gene3D" id="1.10.1240.20">
    <property type="entry name" value="Lytic transglycosylase, superhelical linker domain"/>
    <property type="match status" value="1"/>
</dbReference>
<dbReference type="Proteomes" id="UP001253595">
    <property type="component" value="Unassembled WGS sequence"/>
</dbReference>
<proteinExistence type="inferred from homology"/>
<organism evidence="6 7">
    <name type="scientific">Cellvibrio fibrivorans</name>
    <dbReference type="NCBI Taxonomy" id="126350"/>
    <lineage>
        <taxon>Bacteria</taxon>
        <taxon>Pseudomonadati</taxon>
        <taxon>Pseudomonadota</taxon>
        <taxon>Gammaproteobacteria</taxon>
        <taxon>Cellvibrionales</taxon>
        <taxon>Cellvibrionaceae</taxon>
        <taxon>Cellvibrio</taxon>
    </lineage>
</organism>
<evidence type="ECO:0000259" key="5">
    <source>
        <dbReference type="Pfam" id="PF14718"/>
    </source>
</evidence>
<name>A0ABU1UWL1_9GAMM</name>
<dbReference type="Pfam" id="PF14718">
    <property type="entry name" value="SLT_L"/>
    <property type="match status" value="1"/>
</dbReference>
<dbReference type="InterPro" id="IPR008258">
    <property type="entry name" value="Transglycosylase_SLT_dom_1"/>
</dbReference>
<keyword evidence="6" id="KW-0326">Glycosidase</keyword>
<comment type="caution">
    <text evidence="6">The sequence shown here is derived from an EMBL/GenBank/DDBJ whole genome shotgun (WGS) entry which is preliminary data.</text>
</comment>
<evidence type="ECO:0000256" key="1">
    <source>
        <dbReference type="ARBA" id="ARBA00007734"/>
    </source>
</evidence>
<dbReference type="Gene3D" id="1.10.530.10">
    <property type="match status" value="1"/>
</dbReference>
<dbReference type="EC" id="3.2.1.-" evidence="6"/>
<dbReference type="Gene3D" id="1.25.20.10">
    <property type="entry name" value="Bacterial muramidases"/>
    <property type="match status" value="1"/>
</dbReference>
<protein>
    <submittedName>
        <fullName evidence="6">Soluble lytic murein transglycosylase</fullName>
        <ecNumber evidence="6">3.2.1.-</ecNumber>
    </submittedName>
</protein>
<accession>A0ABU1UWL1</accession>
<evidence type="ECO:0000259" key="4">
    <source>
        <dbReference type="Pfam" id="PF01464"/>
    </source>
</evidence>
<evidence type="ECO:0000313" key="7">
    <source>
        <dbReference type="Proteomes" id="UP001253595"/>
    </source>
</evidence>
<evidence type="ECO:0000256" key="3">
    <source>
        <dbReference type="SAM" id="SignalP"/>
    </source>
</evidence>
<feature type="domain" description="Transglycosylase SLT" evidence="4">
    <location>
        <begin position="506"/>
        <end position="615"/>
    </location>
</feature>
<dbReference type="EMBL" id="JAVDVX010000002">
    <property type="protein sequence ID" value="MDR7089574.1"/>
    <property type="molecule type" value="Genomic_DNA"/>
</dbReference>
<dbReference type="InterPro" id="IPR037061">
    <property type="entry name" value="Lytic_TGlycoase_superhlx_L_sf"/>
</dbReference>
<feature type="domain" description="Lytic transglycosylase superhelical linker" evidence="5">
    <location>
        <begin position="428"/>
        <end position="494"/>
    </location>
</feature>
<keyword evidence="2 3" id="KW-0732">Signal</keyword>